<feature type="transmembrane region" description="Helical" evidence="1">
    <location>
        <begin position="139"/>
        <end position="165"/>
    </location>
</feature>
<feature type="transmembrane region" description="Helical" evidence="1">
    <location>
        <begin position="108"/>
        <end position="127"/>
    </location>
</feature>
<organism evidence="2 3">
    <name type="scientific">Anaeromyces robustus</name>
    <dbReference type="NCBI Taxonomy" id="1754192"/>
    <lineage>
        <taxon>Eukaryota</taxon>
        <taxon>Fungi</taxon>
        <taxon>Fungi incertae sedis</taxon>
        <taxon>Chytridiomycota</taxon>
        <taxon>Chytridiomycota incertae sedis</taxon>
        <taxon>Neocallimastigomycetes</taxon>
        <taxon>Neocallimastigales</taxon>
        <taxon>Neocallimastigaceae</taxon>
        <taxon>Anaeromyces</taxon>
    </lineage>
</organism>
<name>A0A1Y1WX27_9FUNG</name>
<reference evidence="2 3" key="2">
    <citation type="submission" date="2016-08" db="EMBL/GenBank/DDBJ databases">
        <title>Pervasive Adenine N6-methylation of Active Genes in Fungi.</title>
        <authorList>
            <consortium name="DOE Joint Genome Institute"/>
            <person name="Mondo S.J."/>
            <person name="Dannebaum R.O."/>
            <person name="Kuo R.C."/>
            <person name="Labutti K."/>
            <person name="Haridas S."/>
            <person name="Kuo A."/>
            <person name="Salamov A."/>
            <person name="Ahrendt S.R."/>
            <person name="Lipzen A."/>
            <person name="Sullivan W."/>
            <person name="Andreopoulos W.B."/>
            <person name="Clum A."/>
            <person name="Lindquist E."/>
            <person name="Daum C."/>
            <person name="Ramamoorthy G.K."/>
            <person name="Gryganskyi A."/>
            <person name="Culley D."/>
            <person name="Magnuson J.K."/>
            <person name="James T.Y."/>
            <person name="O'Malley M.A."/>
            <person name="Stajich J.E."/>
            <person name="Spatafora J.W."/>
            <person name="Visel A."/>
            <person name="Grigoriev I.V."/>
        </authorList>
    </citation>
    <scope>NUCLEOTIDE SEQUENCE [LARGE SCALE GENOMIC DNA]</scope>
    <source>
        <strain evidence="2 3">S4</strain>
    </source>
</reference>
<dbReference type="EMBL" id="MCFG01000231">
    <property type="protein sequence ID" value="ORX77888.1"/>
    <property type="molecule type" value="Genomic_DNA"/>
</dbReference>
<accession>A0A1Y1WX27</accession>
<proteinExistence type="predicted"/>
<comment type="caution">
    <text evidence="2">The sequence shown here is derived from an EMBL/GenBank/DDBJ whole genome shotgun (WGS) entry which is preliminary data.</text>
</comment>
<feature type="transmembrane region" description="Helical" evidence="1">
    <location>
        <begin position="185"/>
        <end position="209"/>
    </location>
</feature>
<dbReference type="AlphaFoldDB" id="A0A1Y1WX27"/>
<evidence type="ECO:0000256" key="1">
    <source>
        <dbReference type="SAM" id="Phobius"/>
    </source>
</evidence>
<protein>
    <recommendedName>
        <fullName evidence="4">G-protein coupled receptors family 1 profile domain-containing protein</fullName>
    </recommendedName>
</protein>
<feature type="transmembrane region" description="Helical" evidence="1">
    <location>
        <begin position="20"/>
        <end position="38"/>
    </location>
</feature>
<keyword evidence="1" id="KW-1133">Transmembrane helix</keyword>
<reference evidence="2 3" key="1">
    <citation type="submission" date="2016-08" db="EMBL/GenBank/DDBJ databases">
        <title>A Parts List for Fungal Cellulosomes Revealed by Comparative Genomics.</title>
        <authorList>
            <consortium name="DOE Joint Genome Institute"/>
            <person name="Haitjema C.H."/>
            <person name="Gilmore S.P."/>
            <person name="Henske J.K."/>
            <person name="Solomon K.V."/>
            <person name="De Groot R."/>
            <person name="Kuo A."/>
            <person name="Mondo S.J."/>
            <person name="Salamov A.A."/>
            <person name="Labutti K."/>
            <person name="Zhao Z."/>
            <person name="Chiniquy J."/>
            <person name="Barry K."/>
            <person name="Brewer H.M."/>
            <person name="Purvine S.O."/>
            <person name="Wright A.T."/>
            <person name="Boxma B."/>
            <person name="Van Alen T."/>
            <person name="Hackstein J.H."/>
            <person name="Baker S.E."/>
            <person name="Grigoriev I.V."/>
            <person name="O'Malley M.A."/>
        </authorList>
    </citation>
    <scope>NUCLEOTIDE SEQUENCE [LARGE SCALE GENOMIC DNA]</scope>
    <source>
        <strain evidence="2 3">S4</strain>
    </source>
</reference>
<evidence type="ECO:0000313" key="3">
    <source>
        <dbReference type="Proteomes" id="UP000193944"/>
    </source>
</evidence>
<keyword evidence="1" id="KW-0812">Transmembrane</keyword>
<evidence type="ECO:0008006" key="4">
    <source>
        <dbReference type="Google" id="ProtNLM"/>
    </source>
</evidence>
<dbReference type="Proteomes" id="UP000193944">
    <property type="component" value="Unassembled WGS sequence"/>
</dbReference>
<sequence length="315" mass="37503">MYSLLSSQTFSRIDLYEKIIFSYITNDFFPWVCFILLLNRKNWKKPIVLILIFHWFFRATGDVLRAVSELFYKPETVPLNNFIIMEGSDDLTNIQWPYTNERWMVGNAIAHVFWFTGEIIGDWYLYIRTKAATTNRLKNRIVLGFCLAFNLSKLFAMYTYFAYYPFDLNMIKDGKYFNGLLNFNILWWSTVVGYHLIGFGYDFTVIYALRTELFDKLKEYKTFKKNSFVDKFKQISELRIFTTMIATLLFLPIIVPIIIIYIKETKNKHVDGVCKDPDPLRQVPLSLCYNLIYIDQILLRNYINGPHNNRNYKNN</sequence>
<gene>
    <name evidence="2" type="ORF">BCR32DRAFT_270378</name>
</gene>
<keyword evidence="3" id="KW-1185">Reference proteome</keyword>
<evidence type="ECO:0000313" key="2">
    <source>
        <dbReference type="EMBL" id="ORX77888.1"/>
    </source>
</evidence>
<keyword evidence="1" id="KW-0472">Membrane</keyword>
<dbReference type="OrthoDB" id="10418633at2759"/>
<feature type="transmembrane region" description="Helical" evidence="1">
    <location>
        <begin position="240"/>
        <end position="262"/>
    </location>
</feature>